<name>A0A066UQI0_9VIBR</name>
<organism evidence="1 2">
    <name type="scientific">Vibrio fortis</name>
    <dbReference type="NCBI Taxonomy" id="212667"/>
    <lineage>
        <taxon>Bacteria</taxon>
        <taxon>Pseudomonadati</taxon>
        <taxon>Pseudomonadota</taxon>
        <taxon>Gammaproteobacteria</taxon>
        <taxon>Vibrionales</taxon>
        <taxon>Vibrionaceae</taxon>
        <taxon>Vibrio</taxon>
    </lineage>
</organism>
<dbReference type="STRING" id="212667.VFDL14_16385"/>
<dbReference type="PROSITE" id="PS51257">
    <property type="entry name" value="PROKAR_LIPOPROTEIN"/>
    <property type="match status" value="1"/>
</dbReference>
<keyword evidence="2" id="KW-1185">Reference proteome</keyword>
<dbReference type="Proteomes" id="UP000027219">
    <property type="component" value="Unassembled WGS sequence"/>
</dbReference>
<protein>
    <submittedName>
        <fullName evidence="1">Uncharacterized protein</fullName>
    </submittedName>
</protein>
<sequence>MNYKEIAMIKVMMVCLSVGLVGCVTSDAPLGHSVAQVKTEQIYNPDATQENLLVVPDGTGERMQIGYDRYVGKGEEALSGNSSQVLQEFN</sequence>
<reference evidence="1 2" key="1">
    <citation type="submission" date="2014-02" db="EMBL/GenBank/DDBJ databases">
        <title>Vibrio fortis Dalian14 Genome Sequencing.</title>
        <authorList>
            <person name="Wang Y."/>
            <person name="Song L."/>
            <person name="Liu G."/>
            <person name="Ding J."/>
        </authorList>
    </citation>
    <scope>NUCLEOTIDE SEQUENCE [LARGE SCALE GENOMIC DNA]</scope>
    <source>
        <strain evidence="1 2">Dalian14</strain>
    </source>
</reference>
<gene>
    <name evidence="1" type="ORF">VFDL14_16385</name>
</gene>
<proteinExistence type="predicted"/>
<dbReference type="AlphaFoldDB" id="A0A066UQI0"/>
<dbReference type="OrthoDB" id="5879433at2"/>
<dbReference type="RefSeq" id="WP_032551587.1">
    <property type="nucleotide sequence ID" value="NZ_JFFR01000023.1"/>
</dbReference>
<comment type="caution">
    <text evidence="1">The sequence shown here is derived from an EMBL/GenBank/DDBJ whole genome shotgun (WGS) entry which is preliminary data.</text>
</comment>
<accession>A0A066UQI0</accession>
<dbReference type="EMBL" id="JFFR01000023">
    <property type="protein sequence ID" value="KDN28137.1"/>
    <property type="molecule type" value="Genomic_DNA"/>
</dbReference>
<evidence type="ECO:0000313" key="1">
    <source>
        <dbReference type="EMBL" id="KDN28137.1"/>
    </source>
</evidence>
<evidence type="ECO:0000313" key="2">
    <source>
        <dbReference type="Proteomes" id="UP000027219"/>
    </source>
</evidence>